<dbReference type="GO" id="GO:0022857">
    <property type="term" value="F:transmembrane transporter activity"/>
    <property type="evidence" value="ECO:0007669"/>
    <property type="project" value="InterPro"/>
</dbReference>
<reference evidence="8" key="1">
    <citation type="journal article" date="2021" name="Front. Microbiol.">
        <title>Presence and Characterization of a Novel cfr-Carrying Tn558 Transposon Derivative in Staphylococcus delphini Isolated From Retail Food.</title>
        <authorList>
            <person name="Zhang F."/>
            <person name="Wu S."/>
            <person name="Huang J."/>
            <person name="Yang R."/>
            <person name="Zhang J."/>
            <person name="Lei T."/>
            <person name="Dai J."/>
            <person name="Ding Y."/>
            <person name="Xue L."/>
            <person name="Wang J."/>
            <person name="Chen M."/>
            <person name="Wu Q."/>
        </authorList>
    </citation>
    <scope>NUCLEOTIDE SEQUENCE</scope>
    <source>
        <strain evidence="8">2794-1</strain>
    </source>
</reference>
<name>A0AAQ0D4N1_9STAP</name>
<dbReference type="Proteomes" id="UP000675994">
    <property type="component" value="Chromosome"/>
</dbReference>
<feature type="transmembrane region" description="Helical" evidence="7">
    <location>
        <begin position="134"/>
        <end position="154"/>
    </location>
</feature>
<dbReference type="Gene3D" id="1.20.1250.20">
    <property type="entry name" value="MFS general substrate transporter like domains"/>
    <property type="match status" value="1"/>
</dbReference>
<dbReference type="PROSITE" id="PS51257">
    <property type="entry name" value="PROKAR_LIPOPROTEIN"/>
    <property type="match status" value="1"/>
</dbReference>
<protein>
    <submittedName>
        <fullName evidence="8">MFS transporter</fullName>
    </submittedName>
</protein>
<evidence type="ECO:0000256" key="2">
    <source>
        <dbReference type="ARBA" id="ARBA00022448"/>
    </source>
</evidence>
<evidence type="ECO:0000256" key="3">
    <source>
        <dbReference type="ARBA" id="ARBA00022475"/>
    </source>
</evidence>
<evidence type="ECO:0000256" key="1">
    <source>
        <dbReference type="ARBA" id="ARBA00004651"/>
    </source>
</evidence>
<organism evidence="8 9">
    <name type="scientific">Staphylococcus delphini</name>
    <dbReference type="NCBI Taxonomy" id="53344"/>
    <lineage>
        <taxon>Bacteria</taxon>
        <taxon>Bacillati</taxon>
        <taxon>Bacillota</taxon>
        <taxon>Bacilli</taxon>
        <taxon>Bacillales</taxon>
        <taxon>Staphylococcaceae</taxon>
        <taxon>Staphylococcus</taxon>
        <taxon>Staphylococcus intermedius group</taxon>
    </lineage>
</organism>
<dbReference type="SUPFAM" id="SSF103473">
    <property type="entry name" value="MFS general substrate transporter"/>
    <property type="match status" value="1"/>
</dbReference>
<feature type="transmembrane region" description="Helical" evidence="7">
    <location>
        <begin position="274"/>
        <end position="294"/>
    </location>
</feature>
<evidence type="ECO:0000256" key="7">
    <source>
        <dbReference type="SAM" id="Phobius"/>
    </source>
</evidence>
<dbReference type="EMBL" id="CP063367">
    <property type="protein sequence ID" value="QUM68317.1"/>
    <property type="molecule type" value="Genomic_DNA"/>
</dbReference>
<dbReference type="Pfam" id="PF07690">
    <property type="entry name" value="MFS_1"/>
    <property type="match status" value="1"/>
</dbReference>
<feature type="transmembrane region" description="Helical" evidence="7">
    <location>
        <begin position="340"/>
        <end position="361"/>
    </location>
</feature>
<dbReference type="AlphaFoldDB" id="A0AAQ0D4N1"/>
<proteinExistence type="predicted"/>
<feature type="transmembrane region" description="Helical" evidence="7">
    <location>
        <begin position="36"/>
        <end position="57"/>
    </location>
</feature>
<dbReference type="PANTHER" id="PTHR43266">
    <property type="entry name" value="MACROLIDE-EFFLUX PROTEIN"/>
    <property type="match status" value="1"/>
</dbReference>
<feature type="transmembrane region" description="Helical" evidence="7">
    <location>
        <begin position="7"/>
        <end position="30"/>
    </location>
</feature>
<feature type="transmembrane region" description="Helical" evidence="7">
    <location>
        <begin position="69"/>
        <end position="88"/>
    </location>
</feature>
<feature type="transmembrane region" description="Helical" evidence="7">
    <location>
        <begin position="210"/>
        <end position="233"/>
    </location>
</feature>
<keyword evidence="2" id="KW-0813">Transport</keyword>
<dbReference type="PANTHER" id="PTHR43266:SF9">
    <property type="entry name" value="PERMEASE, MAJOR FACILITATOR SUPERFAMILY-RELATED"/>
    <property type="match status" value="1"/>
</dbReference>
<dbReference type="InterPro" id="IPR011701">
    <property type="entry name" value="MFS"/>
</dbReference>
<feature type="transmembrane region" description="Helical" evidence="7">
    <location>
        <begin position="300"/>
        <end position="319"/>
    </location>
</feature>
<feature type="transmembrane region" description="Helical" evidence="7">
    <location>
        <begin position="367"/>
        <end position="386"/>
    </location>
</feature>
<gene>
    <name evidence="8" type="ORF">IPU22_06900</name>
</gene>
<evidence type="ECO:0000256" key="6">
    <source>
        <dbReference type="ARBA" id="ARBA00023136"/>
    </source>
</evidence>
<dbReference type="CDD" id="cd06173">
    <property type="entry name" value="MFS_MefA_like"/>
    <property type="match status" value="1"/>
</dbReference>
<dbReference type="RefSeq" id="WP_212574411.1">
    <property type="nucleotide sequence ID" value="NZ_CP063367.1"/>
</dbReference>
<evidence type="ECO:0000256" key="4">
    <source>
        <dbReference type="ARBA" id="ARBA00022692"/>
    </source>
</evidence>
<feature type="transmembrane region" description="Helical" evidence="7">
    <location>
        <begin position="94"/>
        <end position="113"/>
    </location>
</feature>
<accession>A0AAQ0D4N1</accession>
<comment type="subcellular location">
    <subcellularLocation>
        <location evidence="1">Cell membrane</location>
        <topology evidence="1">Multi-pass membrane protein</topology>
    </subcellularLocation>
</comment>
<keyword evidence="3" id="KW-1003">Cell membrane</keyword>
<dbReference type="GO" id="GO:0005886">
    <property type="term" value="C:plasma membrane"/>
    <property type="evidence" value="ECO:0007669"/>
    <property type="project" value="UniProtKB-SubCell"/>
</dbReference>
<keyword evidence="4 7" id="KW-0812">Transmembrane</keyword>
<feature type="transmembrane region" description="Helical" evidence="7">
    <location>
        <begin position="160"/>
        <end position="179"/>
    </location>
</feature>
<feature type="transmembrane region" description="Helical" evidence="7">
    <location>
        <begin position="239"/>
        <end position="262"/>
    </location>
</feature>
<keyword evidence="6 7" id="KW-0472">Membrane</keyword>
<evidence type="ECO:0000256" key="5">
    <source>
        <dbReference type="ARBA" id="ARBA00022989"/>
    </source>
</evidence>
<keyword evidence="5 7" id="KW-1133">Transmembrane helix</keyword>
<sequence length="396" mass="44009">MQKSVVLILFSTISTVFSGIFTFACGFYVLQLTGSGSLFGTYLSILAIIQVLTMPIFGNIIDRHSNKKMLILGQILSVVTLFIFSVVYHDEIVSIFVVMIVLVFIDMIVKTIVSSNLQYITQDYFERVVTIRQTIQSATMIAVPIVAGFLVTVVHINTLALLNSFTEFVGLILIFMLSFKPANALSKSKKFTEGMAESFKYVVKNRNLSTLFLTSSVINFLGQSLSVGLPIIIVTKLGYSSAHLGTMESILGATLLLTYLALNFFSMKNNLKKMNVISMLILILSLFVIASSNIFVAIPFWAYIVMIIGIVLIGIAIPIDNVPYQIMLHNTIDEDYKSRVFALLQSLATGLNPLGLIFFGFVIPYSYGLVFLISGICMIFVMLYFIKNYQEQEGQS</sequence>
<dbReference type="InterPro" id="IPR036259">
    <property type="entry name" value="MFS_trans_sf"/>
</dbReference>
<evidence type="ECO:0000313" key="8">
    <source>
        <dbReference type="EMBL" id="QUM68317.1"/>
    </source>
</evidence>
<evidence type="ECO:0000313" key="9">
    <source>
        <dbReference type="Proteomes" id="UP000675994"/>
    </source>
</evidence>